<feature type="region of interest" description="Disordered" evidence="3">
    <location>
        <begin position="1"/>
        <end position="20"/>
    </location>
</feature>
<evidence type="ECO:0000256" key="3">
    <source>
        <dbReference type="SAM" id="MobiDB-lite"/>
    </source>
</evidence>
<dbReference type="AlphaFoldDB" id="A0A1X2GU65"/>
<evidence type="ECO:0000313" key="5">
    <source>
        <dbReference type="Proteomes" id="UP000242146"/>
    </source>
</evidence>
<organism evidence="4 5">
    <name type="scientific">Hesseltinella vesiculosa</name>
    <dbReference type="NCBI Taxonomy" id="101127"/>
    <lineage>
        <taxon>Eukaryota</taxon>
        <taxon>Fungi</taxon>
        <taxon>Fungi incertae sedis</taxon>
        <taxon>Mucoromycota</taxon>
        <taxon>Mucoromycotina</taxon>
        <taxon>Mucoromycetes</taxon>
        <taxon>Mucorales</taxon>
        <taxon>Cunninghamellaceae</taxon>
        <taxon>Hesseltinella</taxon>
    </lineage>
</organism>
<proteinExistence type="predicted"/>
<dbReference type="PANTHER" id="PTHR46093">
    <property type="entry name" value="ACYL-COA-BINDING DOMAIN-CONTAINING PROTEIN 5"/>
    <property type="match status" value="1"/>
</dbReference>
<dbReference type="OrthoDB" id="45365at2759"/>
<evidence type="ECO:0000313" key="4">
    <source>
        <dbReference type="EMBL" id="ORX61572.1"/>
    </source>
</evidence>
<feature type="compositionally biased region" description="Polar residues" evidence="3">
    <location>
        <begin position="427"/>
        <end position="438"/>
    </location>
</feature>
<evidence type="ECO:0000256" key="1">
    <source>
        <dbReference type="ARBA" id="ARBA00022441"/>
    </source>
</evidence>
<dbReference type="PANTHER" id="PTHR46093:SF18">
    <property type="entry name" value="FIBRONECTIN TYPE-III DOMAIN-CONTAINING PROTEIN"/>
    <property type="match status" value="1"/>
</dbReference>
<dbReference type="EMBL" id="MCGT01000003">
    <property type="protein sequence ID" value="ORX61572.1"/>
    <property type="molecule type" value="Genomic_DNA"/>
</dbReference>
<protein>
    <submittedName>
        <fullName evidence="4">Galactose oxidase</fullName>
    </submittedName>
</protein>
<feature type="compositionally biased region" description="Low complexity" evidence="3">
    <location>
        <begin position="360"/>
        <end position="376"/>
    </location>
</feature>
<dbReference type="SUPFAM" id="SSF50965">
    <property type="entry name" value="Galactose oxidase, central domain"/>
    <property type="match status" value="1"/>
</dbReference>
<comment type="caution">
    <text evidence="4">The sequence shown here is derived from an EMBL/GenBank/DDBJ whole genome shotgun (WGS) entry which is preliminary data.</text>
</comment>
<dbReference type="SMART" id="SM00612">
    <property type="entry name" value="Kelch"/>
    <property type="match status" value="2"/>
</dbReference>
<accession>A0A1X2GU65</accession>
<keyword evidence="2" id="KW-0677">Repeat</keyword>
<dbReference type="STRING" id="101127.A0A1X2GU65"/>
<evidence type="ECO:0000256" key="2">
    <source>
        <dbReference type="ARBA" id="ARBA00022737"/>
    </source>
</evidence>
<dbReference type="Proteomes" id="UP000242146">
    <property type="component" value="Unassembled WGS sequence"/>
</dbReference>
<reference evidence="4 5" key="1">
    <citation type="submission" date="2016-07" db="EMBL/GenBank/DDBJ databases">
        <title>Pervasive Adenine N6-methylation of Active Genes in Fungi.</title>
        <authorList>
            <consortium name="DOE Joint Genome Institute"/>
            <person name="Mondo S.J."/>
            <person name="Dannebaum R.O."/>
            <person name="Kuo R.C."/>
            <person name="Labutti K."/>
            <person name="Haridas S."/>
            <person name="Kuo A."/>
            <person name="Salamov A."/>
            <person name="Ahrendt S.R."/>
            <person name="Lipzen A."/>
            <person name="Sullivan W."/>
            <person name="Andreopoulos W.B."/>
            <person name="Clum A."/>
            <person name="Lindquist E."/>
            <person name="Daum C."/>
            <person name="Ramamoorthy G.K."/>
            <person name="Gryganskyi A."/>
            <person name="Culley D."/>
            <person name="Magnuson J.K."/>
            <person name="James T.Y."/>
            <person name="O'Malley M.A."/>
            <person name="Stajich J.E."/>
            <person name="Spatafora J.W."/>
            <person name="Visel A."/>
            <person name="Grigoriev I.V."/>
        </authorList>
    </citation>
    <scope>NUCLEOTIDE SEQUENCE [LARGE SCALE GENOMIC DNA]</scope>
    <source>
        <strain evidence="4 5">NRRL 3301</strain>
    </source>
</reference>
<dbReference type="Pfam" id="PF24681">
    <property type="entry name" value="Kelch_KLHDC2_KLHL20_DRC7"/>
    <property type="match status" value="1"/>
</dbReference>
<feature type="compositionally biased region" description="Pro residues" evidence="3">
    <location>
        <begin position="462"/>
        <end position="474"/>
    </location>
</feature>
<dbReference type="InterPro" id="IPR015915">
    <property type="entry name" value="Kelch-typ_b-propeller"/>
</dbReference>
<dbReference type="InterPro" id="IPR006652">
    <property type="entry name" value="Kelch_1"/>
</dbReference>
<feature type="region of interest" description="Disordered" evidence="3">
    <location>
        <begin position="427"/>
        <end position="500"/>
    </location>
</feature>
<keyword evidence="5" id="KW-1185">Reference proteome</keyword>
<dbReference type="SUPFAM" id="SSF117281">
    <property type="entry name" value="Kelch motif"/>
    <property type="match status" value="1"/>
</dbReference>
<keyword evidence="1" id="KW-0880">Kelch repeat</keyword>
<dbReference type="InterPro" id="IPR011043">
    <property type="entry name" value="Gal_Oxase/kelch_b-propeller"/>
</dbReference>
<dbReference type="Gene3D" id="2.120.10.80">
    <property type="entry name" value="Kelch-type beta propeller"/>
    <property type="match status" value="2"/>
</dbReference>
<sequence>MSLLKKWSMRSTKKPQKRYPWSQSRLRHAQRLLPRHGFACSVHRSYGIIVFGGAYKPPFKKDLVMIDPESLNVRLVATSGTKPAPRVYCTTVLYGDYLFMYGGQLLDPNLPGDANLYILNLGNQCWTMTGSLQGIGSRSGHTMVVHQGMAYIWGGCRPNGALLKDLCVYSLHKGLQGDWQCLDLEHGPTARSHHTALTLDGKMYIFGGNNGERCFNDLWCYDMMQQSWSLIEAMGYIPCPRSHTSSVIIDGVIYVFGGKSQDGTDLNDLYGYRINDRCWFMFQNMGQAPSPRHDHALAVLGHRICVIGGNAPTESKSDLDLVHILDHDIITYPPASDVPSVVPRASTSLPLAPRQKHHLSTSTRSTTSLSTQLSSHTHTHSQRLPARTHSLRAAARLTSSPSSQPSLRLRREPMSPLQQLIDDTNNSLRQARSDTSSPHPLLNDDDQPTAPPSIHSDTAPPVSSPLPATHPPEPAQEVQLEPPSSGSCPPPSSPAPTGLLVYDVPDKKKVVHRHHQHGQQSLIPIAELDQPSTTDAELLDQIEQRDNVIRSMKNMELWWRTRVAKARGLPLPLLSPLDLAKHGDAGLLTSTSTDLIAASASVSELQLPRHSLPEKHPDLLHDDDIPADIHLLAFPDDATPGQNKRLFFENLITAKSEARRIRHDIYLTAKPISAKLDLDHQICQAALEEASHYKTLCAALLFNQPSQSGHPARDLSPGAVDLLEQELGHRMTRLEQKLQTILELNIYTSEHLAQYRDQADASHRMKTTLNRQLEHVHQKAVQYHDMYEALLKQMVSLQRSTMSYHFQTVRNKYELQLLEQQVTSMKQINPLNLITLAPPVKTAPTWDDVLRHWLAKNKNQQLTNDQLREQLLVSSELTHQLRLDLLRKTNDWRSTLVNLEKTKLAIRHLKRATQ</sequence>
<feature type="compositionally biased region" description="Basic residues" evidence="3">
    <location>
        <begin position="7"/>
        <end position="17"/>
    </location>
</feature>
<gene>
    <name evidence="4" type="ORF">DM01DRAFT_1370615</name>
</gene>
<feature type="region of interest" description="Disordered" evidence="3">
    <location>
        <begin position="336"/>
        <end position="386"/>
    </location>
</feature>
<name>A0A1X2GU65_9FUNG</name>